<protein>
    <submittedName>
        <fullName evidence="1">Uncharacterized protein</fullName>
    </submittedName>
</protein>
<reference evidence="1 2" key="1">
    <citation type="submission" date="2022-11" db="EMBL/GenBank/DDBJ databases">
        <title>Genome Sequencing of Nocardia sp. ON39_IFM12276 and assembly.</title>
        <authorList>
            <person name="Shimojima M."/>
            <person name="Toyokawa M."/>
            <person name="Uesaka K."/>
        </authorList>
    </citation>
    <scope>NUCLEOTIDE SEQUENCE [LARGE SCALE GENOMIC DNA]</scope>
    <source>
        <strain evidence="1 2">IFM 12276</strain>
    </source>
</reference>
<proteinExistence type="predicted"/>
<accession>A0ABM8CV12</accession>
<keyword evidence="2" id="KW-1185">Reference proteome</keyword>
<dbReference type="EMBL" id="AP026978">
    <property type="protein sequence ID" value="BDT98812.1"/>
    <property type="molecule type" value="Genomic_DNA"/>
</dbReference>
<organism evidence="1 2">
    <name type="scientific">Nocardia sputorum</name>
    <dbReference type="NCBI Taxonomy" id="2984338"/>
    <lineage>
        <taxon>Bacteria</taxon>
        <taxon>Bacillati</taxon>
        <taxon>Actinomycetota</taxon>
        <taxon>Actinomycetes</taxon>
        <taxon>Mycobacteriales</taxon>
        <taxon>Nocardiaceae</taxon>
        <taxon>Nocardia</taxon>
    </lineage>
</organism>
<gene>
    <name evidence="1" type="ORF">IFM12276_18410</name>
</gene>
<evidence type="ECO:0000313" key="1">
    <source>
        <dbReference type="EMBL" id="BDT98812.1"/>
    </source>
</evidence>
<dbReference type="Proteomes" id="UP001317870">
    <property type="component" value="Chromosome"/>
</dbReference>
<sequence>MVFHAARNLILSRSVWASAGCRRQHHGDRLAVVADDLFVAVGEVFEQDGRVVVLALAGALARCVHQRQIASDVTQSSYPCPAGSAVELYSIIDGGHTWPGNPFVVSPVPLVGGTTTSISADRIMWDFCRAHPLEGSLRR</sequence>
<name>A0ABM8CV12_9NOCA</name>
<evidence type="ECO:0000313" key="2">
    <source>
        <dbReference type="Proteomes" id="UP001317870"/>
    </source>
</evidence>